<name>A0A4R7C6P5_9HYPH</name>
<gene>
    <name evidence="2" type="ORF">EV668_1340</name>
</gene>
<dbReference type="AlphaFoldDB" id="A0A4R7C6P5"/>
<protein>
    <recommendedName>
        <fullName evidence="4">DUF4149 domain-containing protein</fullName>
    </recommendedName>
</protein>
<evidence type="ECO:0000313" key="2">
    <source>
        <dbReference type="EMBL" id="TDR94068.1"/>
    </source>
</evidence>
<reference evidence="2 3" key="1">
    <citation type="submission" date="2019-03" db="EMBL/GenBank/DDBJ databases">
        <title>Genomic Encyclopedia of Type Strains, Phase IV (KMG-IV): sequencing the most valuable type-strain genomes for metagenomic binning, comparative biology and taxonomic classification.</title>
        <authorList>
            <person name="Goeker M."/>
        </authorList>
    </citation>
    <scope>NUCLEOTIDE SEQUENCE [LARGE SCALE GENOMIC DNA]</scope>
    <source>
        <strain evidence="2 3">DSM 25903</strain>
    </source>
</reference>
<evidence type="ECO:0000256" key="1">
    <source>
        <dbReference type="SAM" id="Phobius"/>
    </source>
</evidence>
<comment type="caution">
    <text evidence="2">The sequence shown here is derived from an EMBL/GenBank/DDBJ whole genome shotgun (WGS) entry which is preliminary data.</text>
</comment>
<evidence type="ECO:0008006" key="4">
    <source>
        <dbReference type="Google" id="ProtNLM"/>
    </source>
</evidence>
<dbReference type="RefSeq" id="WP_208111482.1">
    <property type="nucleotide sequence ID" value="NZ_SNZR01000011.1"/>
</dbReference>
<keyword evidence="1" id="KW-0472">Membrane</keyword>
<proteinExistence type="predicted"/>
<sequence length="153" mass="16145">MTASRFLFAAVCLLWAGMVLGVSFLATPAKFLAPSLSLPVALDVGRHTFATFAKVEWVVVALLAASALATDIRRMAAATALAMAVLVAIQVFALIPDLDRRVSIYQAGQVPPPSHLHMVYIAIELLKVVVLATGAIAAWQIAAPRPGRDSAGR</sequence>
<organism evidence="2 3">
    <name type="scientific">Enterovirga rhinocerotis</name>
    <dbReference type="NCBI Taxonomy" id="1339210"/>
    <lineage>
        <taxon>Bacteria</taxon>
        <taxon>Pseudomonadati</taxon>
        <taxon>Pseudomonadota</taxon>
        <taxon>Alphaproteobacteria</taxon>
        <taxon>Hyphomicrobiales</taxon>
        <taxon>Methylobacteriaceae</taxon>
        <taxon>Enterovirga</taxon>
    </lineage>
</organism>
<keyword evidence="3" id="KW-1185">Reference proteome</keyword>
<dbReference type="EMBL" id="SNZR01000011">
    <property type="protein sequence ID" value="TDR94068.1"/>
    <property type="molecule type" value="Genomic_DNA"/>
</dbReference>
<feature type="transmembrane region" description="Helical" evidence="1">
    <location>
        <begin position="76"/>
        <end position="95"/>
    </location>
</feature>
<keyword evidence="1" id="KW-1133">Transmembrane helix</keyword>
<feature type="transmembrane region" description="Helical" evidence="1">
    <location>
        <begin position="115"/>
        <end position="139"/>
    </location>
</feature>
<feature type="transmembrane region" description="Helical" evidence="1">
    <location>
        <begin position="49"/>
        <end position="69"/>
    </location>
</feature>
<dbReference type="Proteomes" id="UP000295122">
    <property type="component" value="Unassembled WGS sequence"/>
</dbReference>
<accession>A0A4R7C6P5</accession>
<keyword evidence="1" id="KW-0812">Transmembrane</keyword>
<evidence type="ECO:0000313" key="3">
    <source>
        <dbReference type="Proteomes" id="UP000295122"/>
    </source>
</evidence>